<organism evidence="1">
    <name type="scientific">Brassica campestris</name>
    <name type="common">Field mustard</name>
    <dbReference type="NCBI Taxonomy" id="3711"/>
    <lineage>
        <taxon>Eukaryota</taxon>
        <taxon>Viridiplantae</taxon>
        <taxon>Streptophyta</taxon>
        <taxon>Embryophyta</taxon>
        <taxon>Tracheophyta</taxon>
        <taxon>Spermatophyta</taxon>
        <taxon>Magnoliopsida</taxon>
        <taxon>eudicotyledons</taxon>
        <taxon>Gunneridae</taxon>
        <taxon>Pentapetalae</taxon>
        <taxon>rosids</taxon>
        <taxon>malvids</taxon>
        <taxon>Brassicales</taxon>
        <taxon>Brassicaceae</taxon>
        <taxon>Brassiceae</taxon>
        <taxon>Brassica</taxon>
    </lineage>
</organism>
<protein>
    <submittedName>
        <fullName evidence="1">Uncharacterized protein</fullName>
    </submittedName>
</protein>
<proteinExistence type="predicted"/>
<dbReference type="AlphaFoldDB" id="A0A3P5YB92"/>
<reference evidence="1" key="1">
    <citation type="submission" date="2018-11" db="EMBL/GenBank/DDBJ databases">
        <authorList>
            <consortium name="Genoscope - CEA"/>
            <person name="William W."/>
        </authorList>
    </citation>
    <scope>NUCLEOTIDE SEQUENCE</scope>
</reference>
<sequence length="71" mass="8455">MRCLMILQIEKTRRIEEERTRTLIERKVREKGRRLPMMEMTTTCPTVILLEGVMVSILCSRQHESLIQILL</sequence>
<evidence type="ECO:0000313" key="1">
    <source>
        <dbReference type="EMBL" id="VDC59925.1"/>
    </source>
</evidence>
<gene>
    <name evidence="1" type="ORF">BRAA09T37536Z</name>
</gene>
<accession>A0A3P5YB92</accession>
<name>A0A3P5YB92_BRACM</name>
<dbReference type="EMBL" id="LR031568">
    <property type="protein sequence ID" value="VDC59925.1"/>
    <property type="molecule type" value="Genomic_DNA"/>
</dbReference>